<name>A0A9X1W0T6_9BURK</name>
<protein>
    <submittedName>
        <fullName evidence="2">AmmeMemoRadiSam system protein A</fullName>
    </submittedName>
</protein>
<dbReference type="InterPro" id="IPR011990">
    <property type="entry name" value="TPR-like_helical_dom_sf"/>
</dbReference>
<evidence type="ECO:0000313" key="2">
    <source>
        <dbReference type="EMBL" id="MCJ0764018.1"/>
    </source>
</evidence>
<dbReference type="Gene3D" id="3.40.830.10">
    <property type="entry name" value="LigB-like"/>
    <property type="match status" value="1"/>
</dbReference>
<feature type="domain" description="AMMECR1" evidence="1">
    <location>
        <begin position="373"/>
        <end position="563"/>
    </location>
</feature>
<dbReference type="InterPro" id="IPR002733">
    <property type="entry name" value="AMMECR1_domain"/>
</dbReference>
<dbReference type="Pfam" id="PF01871">
    <property type="entry name" value="AMMECR1"/>
    <property type="match status" value="1"/>
</dbReference>
<evidence type="ECO:0000313" key="3">
    <source>
        <dbReference type="Proteomes" id="UP001139447"/>
    </source>
</evidence>
<comment type="caution">
    <text evidence="2">The sequence shown here is derived from an EMBL/GenBank/DDBJ whole genome shotgun (WGS) entry which is preliminary data.</text>
</comment>
<dbReference type="Gene3D" id="1.25.40.10">
    <property type="entry name" value="Tetratricopeptide repeat domain"/>
    <property type="match status" value="1"/>
</dbReference>
<dbReference type="SUPFAM" id="SSF143447">
    <property type="entry name" value="AMMECR1-like"/>
    <property type="match status" value="1"/>
</dbReference>
<reference evidence="2" key="1">
    <citation type="submission" date="2022-03" db="EMBL/GenBank/DDBJ databases">
        <authorList>
            <person name="Woo C.Y."/>
        </authorList>
    </citation>
    <scope>NUCLEOTIDE SEQUENCE</scope>
    <source>
        <strain evidence="2">CYS-02</strain>
    </source>
</reference>
<accession>A0A9X1W0T6</accession>
<dbReference type="InterPro" id="IPR027623">
    <property type="entry name" value="AmmeMemoSam_A"/>
</dbReference>
<dbReference type="NCBIfam" id="TIGR04335">
    <property type="entry name" value="AmmeMemoSam_A"/>
    <property type="match status" value="1"/>
</dbReference>
<keyword evidence="3" id="KW-1185">Reference proteome</keyword>
<dbReference type="RefSeq" id="WP_243306589.1">
    <property type="nucleotide sequence ID" value="NZ_JALGBI010000001.1"/>
</dbReference>
<organism evidence="2 3">
    <name type="scientific">Variovorax terrae</name>
    <dbReference type="NCBI Taxonomy" id="2923278"/>
    <lineage>
        <taxon>Bacteria</taxon>
        <taxon>Pseudomonadati</taxon>
        <taxon>Pseudomonadota</taxon>
        <taxon>Betaproteobacteria</taxon>
        <taxon>Burkholderiales</taxon>
        <taxon>Comamonadaceae</taxon>
        <taxon>Variovorax</taxon>
    </lineage>
</organism>
<gene>
    <name evidence="2" type="primary">amrA</name>
    <name evidence="2" type="ORF">MMF98_12450</name>
</gene>
<dbReference type="InterPro" id="IPR036071">
    <property type="entry name" value="AMMECR1_dom_sf"/>
</dbReference>
<dbReference type="EMBL" id="JALGBI010000001">
    <property type="protein sequence ID" value="MCJ0764018.1"/>
    <property type="molecule type" value="Genomic_DNA"/>
</dbReference>
<sequence length="563" mass="58817">MTSAFPVDQALAQAAAGWKTGDKAAARQLVHRVLRVAPDHPGALNLAGCAAFDDGLAGVALALFEKAAAGAPGDTAIQGNLARSQFVLGRIEAARRRADYLACLAPPAGAASREFEEKLLKVRSAWTSGATFLEADPARLRALLDAGLPAADEALLRSRPPKALVVPPIADAAASRAAGPAYARLRSSARLPAWRIRRVVLLGSAAQPAAFRGVALAGPGACVSPLGAVPADTLAADVLAGLPFVAVRPEAYAGGHDLGMHLPLLQSVLGEFDLLPLLVGEAAPHEVAQVLDRLWDGAQTLIVVSAPLPPPRGAEGGRQAPEAVPLQALRQVAAARGLRCELSGPDGEGVVFRPLDAMEFIATDDHGTRTSEPLEPEITLEQGLALVQLARAGLHEATGAPREPSPGTKSFQSAGAAYVTLTQDGRPRGCAGSLRAIRPLAEDVRANVAAAAQNDARFTAVTAAEAPGLVVTVSVLGEPRLLHFANESHALWQLEPGRDGVILECLHEGRLHAGLLPPKAWEQLPSPRAFLARLKVQAGLPFDFWSPEVRLRVCRVQTFSEAD</sequence>
<proteinExistence type="predicted"/>
<dbReference type="Gene3D" id="3.30.1490.150">
    <property type="entry name" value="Hypothetical protein ph0010, domain 2"/>
    <property type="match status" value="1"/>
</dbReference>
<dbReference type="PROSITE" id="PS51112">
    <property type="entry name" value="AMMECR1"/>
    <property type="match status" value="1"/>
</dbReference>
<dbReference type="Gene3D" id="3.30.700.20">
    <property type="entry name" value="Hypothetical protein ph0010, domain 1"/>
    <property type="match status" value="1"/>
</dbReference>
<dbReference type="NCBIfam" id="TIGR04336">
    <property type="entry name" value="AmmeMemoSam_B"/>
    <property type="match status" value="1"/>
</dbReference>
<evidence type="ECO:0000259" key="1">
    <source>
        <dbReference type="PROSITE" id="PS51112"/>
    </source>
</evidence>
<dbReference type="Proteomes" id="UP001139447">
    <property type="component" value="Unassembled WGS sequence"/>
</dbReference>
<dbReference type="SUPFAM" id="SSF48452">
    <property type="entry name" value="TPR-like"/>
    <property type="match status" value="1"/>
</dbReference>
<dbReference type="AlphaFoldDB" id="A0A9X1W0T6"/>
<dbReference type="InterPro" id="IPR027485">
    <property type="entry name" value="AMMECR1_N"/>
</dbReference>